<evidence type="ECO:0000313" key="4">
    <source>
        <dbReference type="Proteomes" id="UP000678499"/>
    </source>
</evidence>
<dbReference type="Gene3D" id="2.60.210.10">
    <property type="entry name" value="Apoptosis, Tumor Necrosis Factor Receptor Associated Protein 2, Chain A"/>
    <property type="match status" value="1"/>
</dbReference>
<gene>
    <name evidence="2" type="ORF">NMOB1V02_LOCUS11136</name>
    <name evidence="3" type="ORF">NMOB1V02_LOCUS12858</name>
</gene>
<dbReference type="SUPFAM" id="SSF49599">
    <property type="entry name" value="TRAF domain-like"/>
    <property type="match status" value="1"/>
</dbReference>
<reference evidence="3" key="1">
    <citation type="submission" date="2020-11" db="EMBL/GenBank/DDBJ databases">
        <authorList>
            <person name="Tran Van P."/>
        </authorList>
    </citation>
    <scope>NUCLEOTIDE SEQUENCE</scope>
</reference>
<sequence>MYIRIYPRHNNENFYIHVGLTQGEYDQLLPWPFKLKHFVTVLDLSQDKPEDLNSRLWDPKELCSGWNWRRPATGDNYECVGLGFPIDLLKSRNYIVDDSVVLRLTVFLDSA</sequence>
<dbReference type="OrthoDB" id="6475149at2759"/>
<protein>
    <recommendedName>
        <fullName evidence="1">TRAF1-6 MATH domain-containing protein</fullName>
    </recommendedName>
</protein>
<dbReference type="Pfam" id="PF21355">
    <property type="entry name" value="TRAF-mep_MATH"/>
    <property type="match status" value="1"/>
</dbReference>
<feature type="domain" description="TRAF1-6 MATH" evidence="1">
    <location>
        <begin position="3"/>
        <end position="103"/>
    </location>
</feature>
<dbReference type="AlphaFoldDB" id="A0A7R9GL18"/>
<dbReference type="InterPro" id="IPR049342">
    <property type="entry name" value="TRAF1-6_MATH_dom"/>
</dbReference>
<dbReference type="EMBL" id="OA887603">
    <property type="protein sequence ID" value="CAD7283521.1"/>
    <property type="molecule type" value="Genomic_DNA"/>
</dbReference>
<dbReference type="EMBL" id="OA894943">
    <property type="protein sequence ID" value="CAD7285256.1"/>
    <property type="molecule type" value="Genomic_DNA"/>
</dbReference>
<evidence type="ECO:0000259" key="1">
    <source>
        <dbReference type="Pfam" id="PF21355"/>
    </source>
</evidence>
<dbReference type="Proteomes" id="UP000678499">
    <property type="component" value="Unassembled WGS sequence"/>
</dbReference>
<organism evidence="3">
    <name type="scientific">Notodromas monacha</name>
    <dbReference type="NCBI Taxonomy" id="399045"/>
    <lineage>
        <taxon>Eukaryota</taxon>
        <taxon>Metazoa</taxon>
        <taxon>Ecdysozoa</taxon>
        <taxon>Arthropoda</taxon>
        <taxon>Crustacea</taxon>
        <taxon>Oligostraca</taxon>
        <taxon>Ostracoda</taxon>
        <taxon>Podocopa</taxon>
        <taxon>Podocopida</taxon>
        <taxon>Cypridocopina</taxon>
        <taxon>Cypridoidea</taxon>
        <taxon>Cyprididae</taxon>
        <taxon>Notodromas</taxon>
    </lineage>
</organism>
<keyword evidence="4" id="KW-1185">Reference proteome</keyword>
<evidence type="ECO:0000313" key="2">
    <source>
        <dbReference type="EMBL" id="CAD7283521.1"/>
    </source>
</evidence>
<dbReference type="EMBL" id="CAJPEX010012906">
    <property type="protein sequence ID" value="CAG0925408.1"/>
    <property type="molecule type" value="Genomic_DNA"/>
</dbReference>
<dbReference type="EMBL" id="CAJPEX010005566">
    <property type="protein sequence ID" value="CAG0923673.1"/>
    <property type="molecule type" value="Genomic_DNA"/>
</dbReference>
<evidence type="ECO:0000313" key="3">
    <source>
        <dbReference type="EMBL" id="CAD7285256.1"/>
    </source>
</evidence>
<accession>A0A7R9GL18</accession>
<name>A0A7R9GL18_9CRUS</name>
<dbReference type="InterPro" id="IPR008974">
    <property type="entry name" value="TRAF-like"/>
</dbReference>
<proteinExistence type="predicted"/>